<dbReference type="STRING" id="1114924.SAMN05216258_11510"/>
<keyword evidence="3" id="KW-1185">Reference proteome</keyword>
<sequence length="130" mass="14863">MTEDRSTNAPIQTLRDGRLKAAIWQNDSDKGPFHTVTLTRIYEDSAGRLQESASFGANELLRVAELARESHGVIRNLRRDLQADRETLIDRDDDHPPARDSRDARGREPRAPRDERPARFRDRPAPGPQR</sequence>
<dbReference type="Proteomes" id="UP000199377">
    <property type="component" value="Unassembled WGS sequence"/>
</dbReference>
<accession>A0A1I3NZZ1</accession>
<organism evidence="2 3">
    <name type="scientific">Albimonas pacifica</name>
    <dbReference type="NCBI Taxonomy" id="1114924"/>
    <lineage>
        <taxon>Bacteria</taxon>
        <taxon>Pseudomonadati</taxon>
        <taxon>Pseudomonadota</taxon>
        <taxon>Alphaproteobacteria</taxon>
        <taxon>Rhodobacterales</taxon>
        <taxon>Paracoccaceae</taxon>
        <taxon>Albimonas</taxon>
    </lineage>
</organism>
<feature type="region of interest" description="Disordered" evidence="1">
    <location>
        <begin position="85"/>
        <end position="130"/>
    </location>
</feature>
<gene>
    <name evidence="2" type="ORF">SAMN05216258_11510</name>
</gene>
<evidence type="ECO:0000256" key="1">
    <source>
        <dbReference type="SAM" id="MobiDB-lite"/>
    </source>
</evidence>
<dbReference type="RefSeq" id="WP_092865336.1">
    <property type="nucleotide sequence ID" value="NZ_FOQH01000015.1"/>
</dbReference>
<dbReference type="OrthoDB" id="7632421at2"/>
<evidence type="ECO:0000313" key="3">
    <source>
        <dbReference type="Proteomes" id="UP000199377"/>
    </source>
</evidence>
<dbReference type="EMBL" id="FOQH01000015">
    <property type="protein sequence ID" value="SFJ14865.1"/>
    <property type="molecule type" value="Genomic_DNA"/>
</dbReference>
<protein>
    <submittedName>
        <fullName evidence="2">Uncharacterized protein</fullName>
    </submittedName>
</protein>
<evidence type="ECO:0000313" key="2">
    <source>
        <dbReference type="EMBL" id="SFJ14865.1"/>
    </source>
</evidence>
<proteinExistence type="predicted"/>
<feature type="compositionally biased region" description="Basic and acidic residues" evidence="1">
    <location>
        <begin position="85"/>
        <end position="124"/>
    </location>
</feature>
<name>A0A1I3NZZ1_9RHOB</name>
<dbReference type="AlphaFoldDB" id="A0A1I3NZZ1"/>
<reference evidence="2 3" key="1">
    <citation type="submission" date="2016-10" db="EMBL/GenBank/DDBJ databases">
        <authorList>
            <person name="de Groot N.N."/>
        </authorList>
    </citation>
    <scope>NUCLEOTIDE SEQUENCE [LARGE SCALE GENOMIC DNA]</scope>
    <source>
        <strain evidence="2 3">CGMCC 1.11030</strain>
    </source>
</reference>